<keyword evidence="8" id="KW-0472">Membrane</keyword>
<dbReference type="GO" id="GO:0004252">
    <property type="term" value="F:serine-type endopeptidase activity"/>
    <property type="evidence" value="ECO:0007669"/>
    <property type="project" value="InterPro"/>
</dbReference>
<organism evidence="11 12">
    <name type="scientific">Marinilactibacillus psychrotolerans</name>
    <dbReference type="NCBI Taxonomy" id="191770"/>
    <lineage>
        <taxon>Bacteria</taxon>
        <taxon>Bacillati</taxon>
        <taxon>Bacillota</taxon>
        <taxon>Bacilli</taxon>
        <taxon>Lactobacillales</taxon>
        <taxon>Carnobacteriaceae</taxon>
        <taxon>Marinilactibacillus</taxon>
    </lineage>
</organism>
<dbReference type="GO" id="GO:0009003">
    <property type="term" value="F:signal peptidase activity"/>
    <property type="evidence" value="ECO:0007669"/>
    <property type="project" value="UniProtKB-EC"/>
</dbReference>
<name>A0A5R9C262_9LACT</name>
<comment type="caution">
    <text evidence="11">The sequence shown here is derived from an EMBL/GenBank/DDBJ whole genome shotgun (WGS) entry which is preliminary data.</text>
</comment>
<keyword evidence="5 8" id="KW-0645">Protease</keyword>
<dbReference type="Proteomes" id="UP000307201">
    <property type="component" value="Unassembled WGS sequence"/>
</dbReference>
<evidence type="ECO:0000313" key="12">
    <source>
        <dbReference type="Proteomes" id="UP000307201"/>
    </source>
</evidence>
<feature type="domain" description="Peptidase S26" evidence="10">
    <location>
        <begin position="18"/>
        <end position="177"/>
    </location>
</feature>
<reference evidence="11 12" key="1">
    <citation type="submission" date="2019-05" db="EMBL/GenBank/DDBJ databases">
        <title>The metagenome of a microbial culture collection derived from dairy environment covers the genomic content of the human microbiome.</title>
        <authorList>
            <person name="Roder T."/>
            <person name="Wuthrich D."/>
            <person name="Sattari Z."/>
            <person name="Von Ah U."/>
            <person name="Bar C."/>
            <person name="Ronchi F."/>
            <person name="Macpherson A.J."/>
            <person name="Ganal-Vonarburg S.C."/>
            <person name="Bruggmann R."/>
            <person name="Vergeres G."/>
        </authorList>
    </citation>
    <scope>NUCLEOTIDE SEQUENCE [LARGE SCALE GENOMIC DNA]</scope>
    <source>
        <strain evidence="11 12">FAM 24235</strain>
    </source>
</reference>
<proteinExistence type="inferred from homology"/>
<dbReference type="PANTHER" id="PTHR43390:SF1">
    <property type="entry name" value="CHLOROPLAST PROCESSING PEPTIDASE"/>
    <property type="match status" value="1"/>
</dbReference>
<keyword evidence="8" id="KW-0812">Transmembrane</keyword>
<dbReference type="InterPro" id="IPR036286">
    <property type="entry name" value="LexA/Signal_pep-like_sf"/>
</dbReference>
<evidence type="ECO:0000256" key="7">
    <source>
        <dbReference type="PIRSR" id="PIRSR600223-1"/>
    </source>
</evidence>
<evidence type="ECO:0000256" key="8">
    <source>
        <dbReference type="RuleBase" id="RU003993"/>
    </source>
</evidence>
<evidence type="ECO:0000259" key="10">
    <source>
        <dbReference type="Pfam" id="PF10502"/>
    </source>
</evidence>
<sequence length="189" mass="22239">MRKRMYMQKCLERSRRLRIGRVLFGIALILVFLRLYIFIPTEVTGISMYPTLNPNDRVVMSTVSSINRFDIIVFTDPMNKTVVKRVIGLPGDSVRYEQDNLYINNKIVKEPFLKRSEISGEPGLWTSNFTMINDNENKVPEDHYFLMGDNRRYSYDSRFYGSISREEVLGKVVMMYYPSDKINFFSQIP</sequence>
<dbReference type="SUPFAM" id="SSF51306">
    <property type="entry name" value="LexA/Signal peptidase"/>
    <property type="match status" value="1"/>
</dbReference>
<dbReference type="InterPro" id="IPR019757">
    <property type="entry name" value="Pept_S26A_signal_pept_1_Lys-AS"/>
</dbReference>
<dbReference type="Gene3D" id="2.10.109.10">
    <property type="entry name" value="Umud Fragment, subunit A"/>
    <property type="match status" value="1"/>
</dbReference>
<dbReference type="Pfam" id="PF10502">
    <property type="entry name" value="Peptidase_S26"/>
    <property type="match status" value="1"/>
</dbReference>
<dbReference type="NCBIfam" id="TIGR02227">
    <property type="entry name" value="sigpep_I_bact"/>
    <property type="match status" value="1"/>
</dbReference>
<dbReference type="PANTHER" id="PTHR43390">
    <property type="entry name" value="SIGNAL PEPTIDASE I"/>
    <property type="match status" value="1"/>
</dbReference>
<evidence type="ECO:0000256" key="2">
    <source>
        <dbReference type="ARBA" id="ARBA00004401"/>
    </source>
</evidence>
<keyword evidence="6 8" id="KW-0378">Hydrolase</keyword>
<comment type="similarity">
    <text evidence="3 9">Belongs to the peptidase S26 family.</text>
</comment>
<feature type="transmembrane region" description="Helical" evidence="8">
    <location>
        <begin position="21"/>
        <end position="39"/>
    </location>
</feature>
<keyword evidence="8" id="KW-1133">Transmembrane helix</keyword>
<evidence type="ECO:0000256" key="6">
    <source>
        <dbReference type="ARBA" id="ARBA00022801"/>
    </source>
</evidence>
<evidence type="ECO:0000256" key="1">
    <source>
        <dbReference type="ARBA" id="ARBA00000677"/>
    </source>
</evidence>
<dbReference type="CDD" id="cd06530">
    <property type="entry name" value="S26_SPase_I"/>
    <property type="match status" value="1"/>
</dbReference>
<dbReference type="EMBL" id="VBTE01000025">
    <property type="protein sequence ID" value="TLQ06770.1"/>
    <property type="molecule type" value="Genomic_DNA"/>
</dbReference>
<dbReference type="EC" id="3.4.21.89" evidence="4 8"/>
<feature type="active site" evidence="7">
    <location>
        <position position="84"/>
    </location>
</feature>
<evidence type="ECO:0000256" key="4">
    <source>
        <dbReference type="ARBA" id="ARBA00013208"/>
    </source>
</evidence>
<dbReference type="PROSITE" id="PS00760">
    <property type="entry name" value="SPASE_I_2"/>
    <property type="match status" value="1"/>
</dbReference>
<evidence type="ECO:0000256" key="3">
    <source>
        <dbReference type="ARBA" id="ARBA00009370"/>
    </source>
</evidence>
<evidence type="ECO:0000256" key="9">
    <source>
        <dbReference type="RuleBase" id="RU362042"/>
    </source>
</evidence>
<dbReference type="PROSITE" id="PS00501">
    <property type="entry name" value="SPASE_I_1"/>
    <property type="match status" value="1"/>
</dbReference>
<dbReference type="AlphaFoldDB" id="A0A5R9C262"/>
<gene>
    <name evidence="11" type="primary">lepB</name>
    <name evidence="11" type="ORF">FEZ48_08690</name>
</gene>
<dbReference type="GO" id="GO:0005886">
    <property type="term" value="C:plasma membrane"/>
    <property type="evidence" value="ECO:0007669"/>
    <property type="project" value="UniProtKB-SubCell"/>
</dbReference>
<evidence type="ECO:0000256" key="5">
    <source>
        <dbReference type="ARBA" id="ARBA00022670"/>
    </source>
</evidence>
<dbReference type="STRING" id="191770.SAMN04488013_10328"/>
<accession>A0A5R9C262</accession>
<protein>
    <recommendedName>
        <fullName evidence="4 8">Signal peptidase I</fullName>
        <ecNumber evidence="4 8">3.4.21.89</ecNumber>
    </recommendedName>
</protein>
<dbReference type="InterPro" id="IPR000223">
    <property type="entry name" value="Pept_S26A_signal_pept_1"/>
</dbReference>
<comment type="subcellular location">
    <subcellularLocation>
        <location evidence="2">Cell membrane</location>
        <topology evidence="2">Single-pass type II membrane protein</topology>
    </subcellularLocation>
    <subcellularLocation>
        <location evidence="9">Membrane</location>
        <topology evidence="9">Single-pass type II membrane protein</topology>
    </subcellularLocation>
</comment>
<dbReference type="PRINTS" id="PR00727">
    <property type="entry name" value="LEADERPTASE"/>
</dbReference>
<dbReference type="GO" id="GO:0006465">
    <property type="term" value="P:signal peptide processing"/>
    <property type="evidence" value="ECO:0007669"/>
    <property type="project" value="InterPro"/>
</dbReference>
<evidence type="ECO:0000313" key="11">
    <source>
        <dbReference type="EMBL" id="TLQ06770.1"/>
    </source>
</evidence>
<dbReference type="OrthoDB" id="9802919at2"/>
<feature type="active site" evidence="7">
    <location>
        <position position="47"/>
    </location>
</feature>
<dbReference type="InterPro" id="IPR019756">
    <property type="entry name" value="Pept_S26A_signal_pept_1_Ser-AS"/>
</dbReference>
<comment type="catalytic activity">
    <reaction evidence="1 8">
        <text>Cleavage of hydrophobic, N-terminal signal or leader sequences from secreted and periplasmic proteins.</text>
        <dbReference type="EC" id="3.4.21.89"/>
    </reaction>
</comment>
<dbReference type="InterPro" id="IPR019533">
    <property type="entry name" value="Peptidase_S26"/>
</dbReference>